<keyword evidence="1" id="KW-0863">Zinc-finger</keyword>
<dbReference type="GO" id="GO:0008270">
    <property type="term" value="F:zinc ion binding"/>
    <property type="evidence" value="ECO:0007669"/>
    <property type="project" value="UniProtKB-KW"/>
</dbReference>
<dbReference type="Gramene" id="mRNA:HanXRQr2_Chr04g0186271">
    <property type="protein sequence ID" value="CDS:HanXRQr2_Chr04g0186271.1"/>
    <property type="gene ID" value="HanXRQr2_Chr04g0186271"/>
</dbReference>
<reference evidence="3 5" key="1">
    <citation type="journal article" date="2017" name="Nature">
        <title>The sunflower genome provides insights into oil metabolism, flowering and Asterid evolution.</title>
        <authorList>
            <person name="Badouin H."/>
            <person name="Gouzy J."/>
            <person name="Grassa C.J."/>
            <person name="Murat F."/>
            <person name="Staton S.E."/>
            <person name="Cottret L."/>
            <person name="Lelandais-Briere C."/>
            <person name="Owens G.L."/>
            <person name="Carrere S."/>
            <person name="Mayjonade B."/>
            <person name="Legrand L."/>
            <person name="Gill N."/>
            <person name="Kane N.C."/>
            <person name="Bowers J.E."/>
            <person name="Hubner S."/>
            <person name="Bellec A."/>
            <person name="Berard A."/>
            <person name="Berges H."/>
            <person name="Blanchet N."/>
            <person name="Boniface M.C."/>
            <person name="Brunel D."/>
            <person name="Catrice O."/>
            <person name="Chaidir N."/>
            <person name="Claudel C."/>
            <person name="Donnadieu C."/>
            <person name="Faraut T."/>
            <person name="Fievet G."/>
            <person name="Helmstetter N."/>
            <person name="King M."/>
            <person name="Knapp S.J."/>
            <person name="Lai Z."/>
            <person name="Le Paslier M.C."/>
            <person name="Lippi Y."/>
            <person name="Lorenzon L."/>
            <person name="Mandel J.R."/>
            <person name="Marage G."/>
            <person name="Marchand G."/>
            <person name="Marquand E."/>
            <person name="Bret-Mestries E."/>
            <person name="Morien E."/>
            <person name="Nambeesan S."/>
            <person name="Nguyen T."/>
            <person name="Pegot-Espagnet P."/>
            <person name="Pouilly N."/>
            <person name="Raftis F."/>
            <person name="Sallet E."/>
            <person name="Schiex T."/>
            <person name="Thomas J."/>
            <person name="Vandecasteele C."/>
            <person name="Vares D."/>
            <person name="Vear F."/>
            <person name="Vautrin S."/>
            <person name="Crespi M."/>
            <person name="Mangin B."/>
            <person name="Burke J.M."/>
            <person name="Salse J."/>
            <person name="Munos S."/>
            <person name="Vincourt P."/>
            <person name="Rieseberg L.H."/>
            <person name="Langlade N.B."/>
        </authorList>
    </citation>
    <scope>NUCLEOTIDE SEQUENCE [LARGE SCALE GENOMIC DNA]</scope>
    <source>
        <strain evidence="5">cv. SF193</strain>
        <tissue evidence="3">Leaves</tissue>
    </source>
</reference>
<accession>A0A251V2D3</accession>
<evidence type="ECO:0000313" key="5">
    <source>
        <dbReference type="Proteomes" id="UP000215914"/>
    </source>
</evidence>
<keyword evidence="1" id="KW-0862">Zinc</keyword>
<organism evidence="4 5">
    <name type="scientific">Helianthus annuus</name>
    <name type="common">Common sunflower</name>
    <dbReference type="NCBI Taxonomy" id="4232"/>
    <lineage>
        <taxon>Eukaryota</taxon>
        <taxon>Viridiplantae</taxon>
        <taxon>Streptophyta</taxon>
        <taxon>Embryophyta</taxon>
        <taxon>Tracheophyta</taxon>
        <taxon>Spermatophyta</taxon>
        <taxon>Magnoliopsida</taxon>
        <taxon>eudicotyledons</taxon>
        <taxon>Gunneridae</taxon>
        <taxon>Pentapetalae</taxon>
        <taxon>asterids</taxon>
        <taxon>campanulids</taxon>
        <taxon>Asterales</taxon>
        <taxon>Asteraceae</taxon>
        <taxon>Asteroideae</taxon>
        <taxon>Heliantheae alliance</taxon>
        <taxon>Heliantheae</taxon>
        <taxon>Helianthus</taxon>
    </lineage>
</organism>
<dbReference type="EMBL" id="CM007893">
    <property type="protein sequence ID" value="OTG29554.1"/>
    <property type="molecule type" value="Genomic_DNA"/>
</dbReference>
<dbReference type="AlphaFoldDB" id="A0A251V2D3"/>
<dbReference type="Pfam" id="PF22936">
    <property type="entry name" value="Pol_BBD"/>
    <property type="match status" value="1"/>
</dbReference>
<dbReference type="Proteomes" id="UP000215914">
    <property type="component" value="Chromosome 4"/>
</dbReference>
<dbReference type="PANTHER" id="PTHR46410">
    <property type="entry name" value="AT-RICH INTERACTIVE DOMAIN-CONTAINING PROTEIN 2"/>
    <property type="match status" value="1"/>
</dbReference>
<evidence type="ECO:0000259" key="2">
    <source>
        <dbReference type="PROSITE" id="PS50158"/>
    </source>
</evidence>
<reference evidence="4" key="2">
    <citation type="submission" date="2017-02" db="EMBL/GenBank/DDBJ databases">
        <title>Sunflower complete genome.</title>
        <authorList>
            <person name="Langlade N."/>
            <person name="Munos S."/>
        </authorList>
    </citation>
    <scope>NUCLEOTIDE SEQUENCE [LARGE SCALE GENOMIC DNA]</scope>
    <source>
        <tissue evidence="4">Leaves</tissue>
    </source>
</reference>
<sequence length="319" mass="37632">MHCTEEKRERRWMQRRCYYCNQPGHQISTCEMKENDEEVQLLRLAVNAGTQKSRITDAEFQSGQRKEFIVTGTDGGLWSEIWYVSKNLKHHFSGNLDMFKRIKNLSSVETNTGENHFFFKRGIGVTEIMSGMENIWIQSVFYTPDIDRNVLSLDQLITQGYTVKFNGDTCKFFPTFSVPLFNKRSGKTGMTREEEVGMLEKESVLNREDDHERFKNEFLNDYFEGLDVSSNEPDWNVLILQSMSFKEFNDCKALLNMLEDEDYFVKYRYHLDIKFNEMIDWFLKAKLEIFTRPLPAYASENRKVCLLDLYMSVKREGGH</sequence>
<proteinExistence type="predicted"/>
<dbReference type="InterPro" id="IPR054722">
    <property type="entry name" value="PolX-like_BBD"/>
</dbReference>
<feature type="domain" description="CCHC-type" evidence="2">
    <location>
        <begin position="15"/>
        <end position="30"/>
    </location>
</feature>
<gene>
    <name evidence="4" type="ORF">HannXRQ_Chr04g0123551</name>
    <name evidence="3" type="ORF">HanXRQr2_Chr04g0186271</name>
</gene>
<dbReference type="EMBL" id="MNCJ02000319">
    <property type="protein sequence ID" value="KAF5811860.1"/>
    <property type="molecule type" value="Genomic_DNA"/>
</dbReference>
<dbReference type="OMA" id="MENIWIQ"/>
<evidence type="ECO:0000313" key="4">
    <source>
        <dbReference type="EMBL" id="OTG29554.1"/>
    </source>
</evidence>
<keyword evidence="1" id="KW-0479">Metal-binding</keyword>
<protein>
    <submittedName>
        <fullName evidence="4">Putative zinc finger, CCHC-type</fullName>
    </submittedName>
    <submittedName>
        <fullName evidence="3">Transcription factor interactor and regulator CCHC(Zn) family</fullName>
    </submittedName>
</protein>
<keyword evidence="5" id="KW-1185">Reference proteome</keyword>
<dbReference type="InParanoid" id="A0A251V2D3"/>
<reference evidence="3" key="3">
    <citation type="submission" date="2020-06" db="EMBL/GenBank/DDBJ databases">
        <title>Helianthus annuus Genome sequencing and assembly Release 2.</title>
        <authorList>
            <person name="Gouzy J."/>
            <person name="Langlade N."/>
            <person name="Munos S."/>
        </authorList>
    </citation>
    <scope>NUCLEOTIDE SEQUENCE</scope>
    <source>
        <tissue evidence="3">Leaves</tissue>
    </source>
</reference>
<evidence type="ECO:0000313" key="3">
    <source>
        <dbReference type="EMBL" id="KAF5811860.1"/>
    </source>
</evidence>
<name>A0A251V2D3_HELAN</name>
<evidence type="ECO:0000256" key="1">
    <source>
        <dbReference type="PROSITE-ProRule" id="PRU00047"/>
    </source>
</evidence>
<dbReference type="PANTHER" id="PTHR46410:SF26">
    <property type="entry name" value="BULB-TYPE LECTIN DOMAIN-CONTAINING PROTEIN-RELATED"/>
    <property type="match status" value="1"/>
</dbReference>
<dbReference type="PROSITE" id="PS50158">
    <property type="entry name" value="ZF_CCHC"/>
    <property type="match status" value="1"/>
</dbReference>
<dbReference type="GO" id="GO:0003676">
    <property type="term" value="F:nucleic acid binding"/>
    <property type="evidence" value="ECO:0007669"/>
    <property type="project" value="InterPro"/>
</dbReference>
<dbReference type="InterPro" id="IPR001878">
    <property type="entry name" value="Znf_CCHC"/>
</dbReference>